<evidence type="ECO:0000256" key="5">
    <source>
        <dbReference type="ARBA" id="ARBA00022982"/>
    </source>
</evidence>
<accession>A0A8H5T7Z7</accession>
<feature type="transmembrane region" description="Helical" evidence="11">
    <location>
        <begin position="25"/>
        <end position="47"/>
    </location>
</feature>
<dbReference type="Pfam" id="PF08022">
    <property type="entry name" value="FAD_binding_8"/>
    <property type="match status" value="1"/>
</dbReference>
<keyword evidence="10" id="KW-0325">Glycoprotein</keyword>
<dbReference type="EMBL" id="JAAGWQ010000131">
    <property type="protein sequence ID" value="KAF5664793.1"/>
    <property type="molecule type" value="Genomic_DNA"/>
</dbReference>
<evidence type="ECO:0000256" key="9">
    <source>
        <dbReference type="ARBA" id="ARBA00023136"/>
    </source>
</evidence>
<keyword evidence="6 11" id="KW-1133">Transmembrane helix</keyword>
<evidence type="ECO:0000256" key="2">
    <source>
        <dbReference type="ARBA" id="ARBA00006278"/>
    </source>
</evidence>
<comment type="subcellular location">
    <subcellularLocation>
        <location evidence="1">Membrane</location>
        <topology evidence="1">Multi-pass membrane protein</topology>
    </subcellularLocation>
</comment>
<keyword evidence="5" id="KW-0249">Electron transport</keyword>
<dbReference type="InterPro" id="IPR017927">
    <property type="entry name" value="FAD-bd_FR_type"/>
</dbReference>
<reference evidence="13 14" key="1">
    <citation type="submission" date="2020-05" db="EMBL/GenBank/DDBJ databases">
        <title>Identification and distribution of gene clusters putatively required for synthesis of sphingolipid metabolism inhibitors in phylogenetically diverse species of the filamentous fungus Fusarium.</title>
        <authorList>
            <person name="Kim H.-S."/>
            <person name="Busman M."/>
            <person name="Brown D.W."/>
            <person name="Divon H."/>
            <person name="Uhlig S."/>
            <person name="Proctor R.H."/>
        </authorList>
    </citation>
    <scope>NUCLEOTIDE SEQUENCE [LARGE SCALE GENOMIC DNA]</scope>
    <source>
        <strain evidence="13 14">NRRL 20693</strain>
    </source>
</reference>
<dbReference type="GO" id="GO:0005886">
    <property type="term" value="C:plasma membrane"/>
    <property type="evidence" value="ECO:0007669"/>
    <property type="project" value="TreeGrafter"/>
</dbReference>
<dbReference type="AlphaFoldDB" id="A0A8H5T7Z7"/>
<name>A0A8H5T7Z7_FUSHE</name>
<dbReference type="PANTHER" id="PTHR32361">
    <property type="entry name" value="FERRIC/CUPRIC REDUCTASE TRANSMEMBRANE COMPONENT"/>
    <property type="match status" value="1"/>
</dbReference>
<evidence type="ECO:0000256" key="6">
    <source>
        <dbReference type="ARBA" id="ARBA00022989"/>
    </source>
</evidence>
<dbReference type="GO" id="GO:0006826">
    <property type="term" value="P:iron ion transport"/>
    <property type="evidence" value="ECO:0007669"/>
    <property type="project" value="TreeGrafter"/>
</dbReference>
<keyword evidence="7" id="KW-0560">Oxidoreductase</keyword>
<keyword evidence="9 11" id="KW-0472">Membrane</keyword>
<feature type="domain" description="FAD-binding FR-type" evidence="12">
    <location>
        <begin position="96"/>
        <end position="247"/>
    </location>
</feature>
<evidence type="ECO:0000256" key="4">
    <source>
        <dbReference type="ARBA" id="ARBA00022692"/>
    </source>
</evidence>
<evidence type="ECO:0000256" key="7">
    <source>
        <dbReference type="ARBA" id="ARBA00023002"/>
    </source>
</evidence>
<keyword evidence="8" id="KW-0406">Ion transport</keyword>
<dbReference type="Pfam" id="PF01794">
    <property type="entry name" value="Ferric_reduct"/>
    <property type="match status" value="1"/>
</dbReference>
<keyword evidence="3" id="KW-0813">Transport</keyword>
<protein>
    <submittedName>
        <fullName evidence="13">Ferric-chelate reductase</fullName>
    </submittedName>
</protein>
<dbReference type="CDD" id="cd06186">
    <property type="entry name" value="NOX_Duox_like_FAD_NADP"/>
    <property type="match status" value="1"/>
</dbReference>
<evidence type="ECO:0000256" key="8">
    <source>
        <dbReference type="ARBA" id="ARBA00023065"/>
    </source>
</evidence>
<keyword evidence="4 11" id="KW-0812">Transmembrane</keyword>
<dbReference type="InterPro" id="IPR013121">
    <property type="entry name" value="Fe_red_NAD-bd_6"/>
</dbReference>
<evidence type="ECO:0000313" key="13">
    <source>
        <dbReference type="EMBL" id="KAF5664793.1"/>
    </source>
</evidence>
<evidence type="ECO:0000256" key="11">
    <source>
        <dbReference type="SAM" id="Phobius"/>
    </source>
</evidence>
<comment type="caution">
    <text evidence="13">The sequence shown here is derived from an EMBL/GenBank/DDBJ whole genome shotgun (WGS) entry which is preliminary data.</text>
</comment>
<proteinExistence type="inferred from homology"/>
<evidence type="ECO:0000313" key="14">
    <source>
        <dbReference type="Proteomes" id="UP000567885"/>
    </source>
</evidence>
<dbReference type="SUPFAM" id="SSF52343">
    <property type="entry name" value="Ferredoxin reductase-like, C-terminal NADP-linked domain"/>
    <property type="match status" value="1"/>
</dbReference>
<evidence type="ECO:0000256" key="10">
    <source>
        <dbReference type="ARBA" id="ARBA00023180"/>
    </source>
</evidence>
<dbReference type="Pfam" id="PF08030">
    <property type="entry name" value="NAD_binding_6"/>
    <property type="match status" value="1"/>
</dbReference>
<evidence type="ECO:0000256" key="1">
    <source>
        <dbReference type="ARBA" id="ARBA00004141"/>
    </source>
</evidence>
<dbReference type="PROSITE" id="PS51384">
    <property type="entry name" value="FAD_FR"/>
    <property type="match status" value="1"/>
</dbReference>
<gene>
    <name evidence="13" type="ORF">FHETE_6908</name>
</gene>
<dbReference type="SFLD" id="SFLDG01168">
    <property type="entry name" value="Ferric_reductase_subgroup_(FRE"/>
    <property type="match status" value="1"/>
</dbReference>
<evidence type="ECO:0000259" key="12">
    <source>
        <dbReference type="PROSITE" id="PS51384"/>
    </source>
</evidence>
<dbReference type="GO" id="GO:0006879">
    <property type="term" value="P:intracellular iron ion homeostasis"/>
    <property type="evidence" value="ECO:0007669"/>
    <property type="project" value="TreeGrafter"/>
</dbReference>
<feature type="transmembrane region" description="Helical" evidence="11">
    <location>
        <begin position="54"/>
        <end position="76"/>
    </location>
</feature>
<dbReference type="GO" id="GO:0015677">
    <property type="term" value="P:copper ion import"/>
    <property type="evidence" value="ECO:0007669"/>
    <property type="project" value="TreeGrafter"/>
</dbReference>
<organism evidence="13 14">
    <name type="scientific">Fusarium heterosporum</name>
    <dbReference type="NCBI Taxonomy" id="42747"/>
    <lineage>
        <taxon>Eukaryota</taxon>
        <taxon>Fungi</taxon>
        <taxon>Dikarya</taxon>
        <taxon>Ascomycota</taxon>
        <taxon>Pezizomycotina</taxon>
        <taxon>Sordariomycetes</taxon>
        <taxon>Hypocreomycetidae</taxon>
        <taxon>Hypocreales</taxon>
        <taxon>Nectriaceae</taxon>
        <taxon>Fusarium</taxon>
        <taxon>Fusarium heterosporum species complex</taxon>
    </lineage>
</organism>
<dbReference type="InterPro" id="IPR039261">
    <property type="entry name" value="FNR_nucleotide-bd"/>
</dbReference>
<keyword evidence="14" id="KW-1185">Reference proteome</keyword>
<dbReference type="Proteomes" id="UP000567885">
    <property type="component" value="Unassembled WGS sequence"/>
</dbReference>
<dbReference type="InterPro" id="IPR051410">
    <property type="entry name" value="Ferric/Cupric_Reductase"/>
</dbReference>
<sequence>MATESLKAMARGGWAYFWRICHMKYWWMGELATIFMCLLICLSIFWLRRQQYELFLVVHIVLSVLILLTMLGHISVFRGDYDPLVWVPAIIWLLDRTLRGVRIIAFNPKVWNSKALVTYNKDAEMIRINIPLSSNVYNISPGTFYYVMVLNKWNFWESHPFTVASVSGHPQYVNGPSTESSPLLRHMPLACERIASSSEENKQKMTFLIRPYTSFTLRLKEYAETECPKPATLPVAVEGPYGKSLPLEGFDEILFLVGGSGIAVPLSYLGKLIKLSSQTRSITIHWAVRQTALAIDILNQELSEVLHDRRVKIVIYLTSLDDRKSHGEAVLGLVELRSKRMNVEDVINEACETKNEGSMAVVTSGPGKMADEKYFEESFQW</sequence>
<comment type="similarity">
    <text evidence="2">Belongs to the ferric reductase (FRE) family.</text>
</comment>
<evidence type="ECO:0000256" key="3">
    <source>
        <dbReference type="ARBA" id="ARBA00022448"/>
    </source>
</evidence>
<dbReference type="InterPro" id="IPR013130">
    <property type="entry name" value="Fe3_Rdtase_TM_dom"/>
</dbReference>
<dbReference type="Gene3D" id="3.40.50.80">
    <property type="entry name" value="Nucleotide-binding domain of ferredoxin-NADP reductase (FNR) module"/>
    <property type="match status" value="1"/>
</dbReference>
<dbReference type="InterPro" id="IPR013112">
    <property type="entry name" value="FAD-bd_8"/>
</dbReference>
<dbReference type="OrthoDB" id="167398at2759"/>
<dbReference type="PANTHER" id="PTHR32361:SF9">
    <property type="entry name" value="FERRIC REDUCTASE TRANSMEMBRANE COMPONENT 3-RELATED"/>
    <property type="match status" value="1"/>
</dbReference>
<dbReference type="GO" id="GO:0000293">
    <property type="term" value="F:ferric-chelate reductase activity"/>
    <property type="evidence" value="ECO:0007669"/>
    <property type="project" value="UniProtKB-ARBA"/>
</dbReference>